<feature type="compositionally biased region" description="Basic residues" evidence="1">
    <location>
        <begin position="153"/>
        <end position="167"/>
    </location>
</feature>
<keyword evidence="4" id="KW-1185">Reference proteome</keyword>
<accession>A0A0N4Y7R6</accession>
<sequence>MNCFIISILATLTYFALAEDYYGKYDHGKEQSKSSRDKYDDEQDSTYYKRYTAGFKKAGYGDYITKKYGGYDEYETHHEEGAQYGSEYGTDHSQKKHGQDHHDHGYRKDYYSKYYYEPQHHQHYHGYQPNYYSSYEPHYDHHEHYHPHYDDHHHHHDHYHPHHEHHY</sequence>
<feature type="compositionally biased region" description="Basic and acidic residues" evidence="1">
    <location>
        <begin position="137"/>
        <end position="152"/>
    </location>
</feature>
<reference evidence="5" key="1">
    <citation type="submission" date="2016-04" db="UniProtKB">
        <authorList>
            <consortium name="WormBaseParasite"/>
        </authorList>
    </citation>
    <scope>IDENTIFICATION</scope>
</reference>
<organism evidence="5">
    <name type="scientific">Nippostrongylus brasiliensis</name>
    <name type="common">Rat hookworm</name>
    <dbReference type="NCBI Taxonomy" id="27835"/>
    <lineage>
        <taxon>Eukaryota</taxon>
        <taxon>Metazoa</taxon>
        <taxon>Ecdysozoa</taxon>
        <taxon>Nematoda</taxon>
        <taxon>Chromadorea</taxon>
        <taxon>Rhabditida</taxon>
        <taxon>Rhabditina</taxon>
        <taxon>Rhabditomorpha</taxon>
        <taxon>Strongyloidea</taxon>
        <taxon>Heligmosomidae</taxon>
        <taxon>Nippostrongylus</taxon>
    </lineage>
</organism>
<evidence type="ECO:0000256" key="1">
    <source>
        <dbReference type="SAM" id="MobiDB-lite"/>
    </source>
</evidence>
<gene>
    <name evidence="3" type="ORF">NBR_LOCUS12220</name>
</gene>
<dbReference type="EMBL" id="UYSL01020698">
    <property type="protein sequence ID" value="VDL75809.1"/>
    <property type="molecule type" value="Genomic_DNA"/>
</dbReference>
<feature type="signal peptide" evidence="2">
    <location>
        <begin position="1"/>
        <end position="18"/>
    </location>
</feature>
<evidence type="ECO:0000313" key="4">
    <source>
        <dbReference type="Proteomes" id="UP000271162"/>
    </source>
</evidence>
<feature type="chain" id="PRO_5043125361" evidence="2">
    <location>
        <begin position="19"/>
        <end position="167"/>
    </location>
</feature>
<dbReference type="AlphaFoldDB" id="A0A0N4Y7R6"/>
<name>A0A0N4Y7R6_NIPBR</name>
<proteinExistence type="predicted"/>
<keyword evidence="2" id="KW-0732">Signal</keyword>
<dbReference type="STRING" id="27835.A0A0N4Y7R6"/>
<protein>
    <submittedName>
        <fullName evidence="5">Histidine-rich glycoprotein-like</fullName>
    </submittedName>
</protein>
<evidence type="ECO:0000313" key="3">
    <source>
        <dbReference type="EMBL" id="VDL75809.1"/>
    </source>
</evidence>
<evidence type="ECO:0000256" key="2">
    <source>
        <dbReference type="SAM" id="SignalP"/>
    </source>
</evidence>
<feature type="region of interest" description="Disordered" evidence="1">
    <location>
        <begin position="135"/>
        <end position="167"/>
    </location>
</feature>
<dbReference type="Proteomes" id="UP000271162">
    <property type="component" value="Unassembled WGS sequence"/>
</dbReference>
<dbReference type="WBParaSite" id="NBR_0001221901-mRNA-1">
    <property type="protein sequence ID" value="NBR_0001221901-mRNA-1"/>
    <property type="gene ID" value="NBR_0001221901"/>
</dbReference>
<reference evidence="3 4" key="2">
    <citation type="submission" date="2018-11" db="EMBL/GenBank/DDBJ databases">
        <authorList>
            <consortium name="Pathogen Informatics"/>
        </authorList>
    </citation>
    <scope>NUCLEOTIDE SEQUENCE [LARGE SCALE GENOMIC DNA]</scope>
</reference>
<dbReference type="OMA" id="DEYETHH"/>
<evidence type="ECO:0000313" key="5">
    <source>
        <dbReference type="WBParaSite" id="NBR_0001221901-mRNA-1"/>
    </source>
</evidence>
<feature type="region of interest" description="Disordered" evidence="1">
    <location>
        <begin position="84"/>
        <end position="104"/>
    </location>
</feature>